<dbReference type="OrthoDB" id="1453037at2"/>
<accession>A0A550I2I5</accession>
<keyword evidence="3" id="KW-0482">Metalloprotease</keyword>
<dbReference type="GO" id="GO:0004175">
    <property type="term" value="F:endopeptidase activity"/>
    <property type="evidence" value="ECO:0007669"/>
    <property type="project" value="UniProtKB-ARBA"/>
</dbReference>
<gene>
    <name evidence="3" type="ORF">FGM01_07065</name>
</gene>
<keyword evidence="3" id="KW-0645">Protease</keyword>
<sequence length="227" mass="26577">MNLLAENNIKAKVKNLVRNFALMLLFYFLFFFIIRILDVFVFDLNFQKYEQLELLKILQEDPLKFVFLAAIVAPVIEESIFRSILKPNATGIKIFTCALLYLLGIAIIPENAHWALKYTLLFGSLIFCYYALGELVPTWFFKKICYWLHKYYLLIWFAGALIFGIAHIYNYVETFQLDLVLLFLIFPRVIAGFFFGKVKIENKGLIWPVLMHSMNNSMVLIVLLPFT</sequence>
<keyword evidence="1" id="KW-1133">Transmembrane helix</keyword>
<dbReference type="GO" id="GO:0080120">
    <property type="term" value="P:CAAX-box protein maturation"/>
    <property type="evidence" value="ECO:0007669"/>
    <property type="project" value="UniProtKB-ARBA"/>
</dbReference>
<keyword evidence="3" id="KW-0378">Hydrolase</keyword>
<feature type="transmembrane region" description="Helical" evidence="1">
    <location>
        <begin position="92"/>
        <end position="109"/>
    </location>
</feature>
<feature type="domain" description="CAAX prenyl protease 2/Lysostaphin resistance protein A-like" evidence="2">
    <location>
        <begin position="62"/>
        <end position="218"/>
    </location>
</feature>
<feature type="transmembrane region" description="Helical" evidence="1">
    <location>
        <begin position="62"/>
        <end position="80"/>
    </location>
</feature>
<proteinExistence type="predicted"/>
<dbReference type="GO" id="GO:0006508">
    <property type="term" value="P:proteolysis"/>
    <property type="evidence" value="ECO:0007669"/>
    <property type="project" value="UniProtKB-KW"/>
</dbReference>
<protein>
    <submittedName>
        <fullName evidence="3">CPBP family intramembrane metalloprotease</fullName>
    </submittedName>
</protein>
<dbReference type="GO" id="GO:0008237">
    <property type="term" value="F:metallopeptidase activity"/>
    <property type="evidence" value="ECO:0007669"/>
    <property type="project" value="UniProtKB-KW"/>
</dbReference>
<evidence type="ECO:0000313" key="3">
    <source>
        <dbReference type="EMBL" id="TRO65161.1"/>
    </source>
</evidence>
<dbReference type="InterPro" id="IPR003675">
    <property type="entry name" value="Rce1/LyrA-like_dom"/>
</dbReference>
<evidence type="ECO:0000256" key="1">
    <source>
        <dbReference type="SAM" id="Phobius"/>
    </source>
</evidence>
<comment type="caution">
    <text evidence="3">The sequence shown here is derived from an EMBL/GenBank/DDBJ whole genome shotgun (WGS) entry which is preliminary data.</text>
</comment>
<feature type="transmembrane region" description="Helical" evidence="1">
    <location>
        <begin position="205"/>
        <end position="226"/>
    </location>
</feature>
<reference evidence="3 4" key="1">
    <citation type="submission" date="2019-06" db="EMBL/GenBank/DDBJ databases">
        <title>Gramella sabulilitoris sp. nov., isolated from a marine sand.</title>
        <authorList>
            <person name="Yoon J.-H."/>
        </authorList>
    </citation>
    <scope>NUCLEOTIDE SEQUENCE [LARGE SCALE GENOMIC DNA]</scope>
    <source>
        <strain evidence="3 4">HSMS-1</strain>
    </source>
</reference>
<evidence type="ECO:0000313" key="4">
    <source>
        <dbReference type="Proteomes" id="UP000315131"/>
    </source>
</evidence>
<feature type="transmembrane region" description="Helical" evidence="1">
    <location>
        <begin position="115"/>
        <end position="139"/>
    </location>
</feature>
<feature type="transmembrane region" description="Helical" evidence="1">
    <location>
        <begin position="175"/>
        <end position="196"/>
    </location>
</feature>
<keyword evidence="1" id="KW-0812">Transmembrane</keyword>
<dbReference type="Pfam" id="PF02517">
    <property type="entry name" value="Rce1-like"/>
    <property type="match status" value="1"/>
</dbReference>
<keyword evidence="4" id="KW-1185">Reference proteome</keyword>
<dbReference type="Proteomes" id="UP000315131">
    <property type="component" value="Unassembled WGS sequence"/>
</dbReference>
<dbReference type="AlphaFoldDB" id="A0A550I2I5"/>
<dbReference type="EMBL" id="VHSF01000002">
    <property type="protein sequence ID" value="TRO65161.1"/>
    <property type="molecule type" value="Genomic_DNA"/>
</dbReference>
<evidence type="ECO:0000259" key="2">
    <source>
        <dbReference type="Pfam" id="PF02517"/>
    </source>
</evidence>
<organism evidence="3 4">
    <name type="scientific">Christiangramia sabulilitoris</name>
    <dbReference type="NCBI Taxonomy" id="2583991"/>
    <lineage>
        <taxon>Bacteria</taxon>
        <taxon>Pseudomonadati</taxon>
        <taxon>Bacteroidota</taxon>
        <taxon>Flavobacteriia</taxon>
        <taxon>Flavobacteriales</taxon>
        <taxon>Flavobacteriaceae</taxon>
        <taxon>Christiangramia</taxon>
    </lineage>
</organism>
<name>A0A550I2I5_9FLAO</name>
<keyword evidence="1" id="KW-0472">Membrane</keyword>
<feature type="transmembrane region" description="Helical" evidence="1">
    <location>
        <begin position="20"/>
        <end position="42"/>
    </location>
</feature>
<dbReference type="RefSeq" id="WP_143410455.1">
    <property type="nucleotide sequence ID" value="NZ_VHSF01000002.1"/>
</dbReference>
<feature type="transmembrane region" description="Helical" evidence="1">
    <location>
        <begin position="151"/>
        <end position="169"/>
    </location>
</feature>